<protein>
    <submittedName>
        <fullName evidence="1">Uncharacterized protein</fullName>
    </submittedName>
</protein>
<name>A0ACB7YTU2_9ERIC</name>
<reference evidence="1 2" key="1">
    <citation type="journal article" date="2021" name="Hortic Res">
        <title>High-quality reference genome and annotation aids understanding of berry development for evergreen blueberry (Vaccinium darrowii).</title>
        <authorList>
            <person name="Yu J."/>
            <person name="Hulse-Kemp A.M."/>
            <person name="Babiker E."/>
            <person name="Staton M."/>
        </authorList>
    </citation>
    <scope>NUCLEOTIDE SEQUENCE [LARGE SCALE GENOMIC DNA]</scope>
    <source>
        <strain evidence="2">cv. NJ 8807/NJ 8810</strain>
        <tissue evidence="1">Young leaf</tissue>
    </source>
</reference>
<organism evidence="1 2">
    <name type="scientific">Vaccinium darrowii</name>
    <dbReference type="NCBI Taxonomy" id="229202"/>
    <lineage>
        <taxon>Eukaryota</taxon>
        <taxon>Viridiplantae</taxon>
        <taxon>Streptophyta</taxon>
        <taxon>Embryophyta</taxon>
        <taxon>Tracheophyta</taxon>
        <taxon>Spermatophyta</taxon>
        <taxon>Magnoliopsida</taxon>
        <taxon>eudicotyledons</taxon>
        <taxon>Gunneridae</taxon>
        <taxon>Pentapetalae</taxon>
        <taxon>asterids</taxon>
        <taxon>Ericales</taxon>
        <taxon>Ericaceae</taxon>
        <taxon>Vaccinioideae</taxon>
        <taxon>Vaccinieae</taxon>
        <taxon>Vaccinium</taxon>
    </lineage>
</organism>
<comment type="caution">
    <text evidence="1">The sequence shown here is derived from an EMBL/GenBank/DDBJ whole genome shotgun (WGS) entry which is preliminary data.</text>
</comment>
<evidence type="ECO:0000313" key="2">
    <source>
        <dbReference type="Proteomes" id="UP000828048"/>
    </source>
</evidence>
<evidence type="ECO:0000313" key="1">
    <source>
        <dbReference type="EMBL" id="KAH7856878.1"/>
    </source>
</evidence>
<dbReference type="EMBL" id="CM037153">
    <property type="protein sequence ID" value="KAH7856878.1"/>
    <property type="molecule type" value="Genomic_DNA"/>
</dbReference>
<keyword evidence="2" id="KW-1185">Reference proteome</keyword>
<accession>A0ACB7YTU2</accession>
<gene>
    <name evidence="1" type="ORF">Vadar_006526</name>
</gene>
<proteinExistence type="predicted"/>
<sequence length="1117" mass="129357">MQSSLEGVEANRQRVEDEMKWAGEAREIFQKVENIIDVYLRKSAQYRRRGIFWKSVFFLNHLEDRFKLSWNKTKITAQIRDISKRRPKQPKGSYYYEERSSSSLGEPSTSREPQIPHETATVVASAIAKVNHVMSQNFLVHMGKTMAGNPHQRIEPHVFIKRQDIVSFYDDLRALAAPLLTNNEHRSIISIVGMEGIGKTTLAELLYENIAVRQRFPCKAWVSVKSDCNFEALMRLIEEQVLVSLQEHRRNPIGLNEQDEELNTEEVPVLMLSAILEVNRYLIVLDGVSTAEIWDRLIKEFPSTLCGSRIVLTTRDVEVATHADPKSVHKLRLLSDDDSWALFTKTLTVPPELRERSRKMVMRCGGLPGAIIKLREKFQHTESTSSEWLRVLENPQLDPKPWKKTFDMINGSLPPYLERCLSYLRRFPVNFDIPLRRLIMLWIAERLVDERRADQDPPETVAGRCLAELIDRNMVQVTKKKLNGAVKNCRLPHALREILSSSEPKEAAYPKSHPNKNPKLPPTGRKILYLTHHPEGDGDSYDHIIGDTINLSPNSLLPGYKHVISFRSFDTREGRQAGKDLGKFLELCISRWYFLSLRVLDLERVFRPELPEALGELILLRYLGLRWTYLGFLPSFINKLLNLQTLDVKHTSINTLPTSIWKMVQLRHLYLDESYRCRFVPRPRGYSLTDLQTLWSVFIDEDSPVKDGLDSLINLTRLGVTSRLMSSREEAMLSQLKTVADWVEKLKLLQSLRFKSFDKQGKPWQLPKMDLTGHTDLSSLYLLGRIAENNFLASMLPEALTELTLSGSRLSEDPMPTLGKLPKLRILRLFWESFLGNHMRCPSGGFPQLRILKLWKLEKLKGWKVEKGALSDLIDLEIRSCQNLEKLPDELRYSRTLQMLEFSDMPREWDKVRNDRFAFNEDELGSQIREKLEECEVENGALSDLIDSEIGSCQNLKKLPDELLYSRALQMLEFSDVLREWEKSFLLKIVSDELLKGSEDCPFCGAEPESAVHLFFLCEPVKMIWFAKWGIKTEFFSNLSIVDWISIILMPSLIFGDSPLNETDFLRFAVILMEKTWLWRKKVVNDHVELDHVTMYNETCSSFWKEWRQRPELNVAP</sequence>
<dbReference type="Proteomes" id="UP000828048">
    <property type="component" value="Chromosome 3"/>
</dbReference>